<dbReference type="PANTHER" id="PTHR43030:SF1">
    <property type="entry name" value="PHOSPHOENOLPYRUVATE SYNTHASE"/>
    <property type="match status" value="1"/>
</dbReference>
<dbReference type="Proteomes" id="UP000033870">
    <property type="component" value="Unassembled WGS sequence"/>
</dbReference>
<dbReference type="InterPro" id="IPR006319">
    <property type="entry name" value="PEP_synth"/>
</dbReference>
<dbReference type="PATRIC" id="fig|1619044.3.peg.1132"/>
<feature type="domain" description="PEP-utilising enzyme mobile" evidence="4">
    <location>
        <begin position="283"/>
        <end position="352"/>
    </location>
</feature>
<dbReference type="Gene3D" id="3.50.30.10">
    <property type="entry name" value="Phosphohistidine domain"/>
    <property type="match status" value="1"/>
</dbReference>
<keyword evidence="3" id="KW-0067">ATP-binding</keyword>
<evidence type="ECO:0000259" key="4">
    <source>
        <dbReference type="Pfam" id="PF00391"/>
    </source>
</evidence>
<sequence length="361" mass="40561">MSAKKSIRQIIEVTDWEKKWALAHFTLLTCSSIGEYYFTSCRKRHGLTLSHNFFKYSNGPVVGYQSKSENDYFGQTLAAELARNPLLAAELARELKERTDEIQAFIGRPMAELATQAAYTQFDHLYSDYLPPYIMVTRAANYLSAETQGPILETLRDVRFYTEPLYELVDEFFIRLLDYVARREQTDPETARLLTRNELLAYFETARLPEETSLRERKLCGLYFAAAEGQFVSDQESKLFEEQILPAAGERERELSGQTASPGKASGRVRIIFEPSKIHDFLPGDILITTMTRPAFVPLMELAGAIVTDAGGVLCHAAIVSRELGVPCVIGTQMATQLLKEGEIVEVDATHGIVRKLNPAS</sequence>
<dbReference type="AlphaFoldDB" id="A0A0G2B870"/>
<organism evidence="5 6">
    <name type="scientific">Candidatus Magasanikbacteria bacterium GW2011_GWA2_56_11</name>
    <dbReference type="NCBI Taxonomy" id="1619044"/>
    <lineage>
        <taxon>Bacteria</taxon>
        <taxon>Candidatus Magasanikiibacteriota</taxon>
    </lineage>
</organism>
<evidence type="ECO:0000256" key="1">
    <source>
        <dbReference type="ARBA" id="ARBA00007837"/>
    </source>
</evidence>
<dbReference type="InterPro" id="IPR008279">
    <property type="entry name" value="PEP-util_enz_mobile_dom"/>
</dbReference>
<reference evidence="5 6" key="1">
    <citation type="journal article" date="2015" name="Nature">
        <title>rRNA introns, odd ribosomes, and small enigmatic genomes across a large radiation of phyla.</title>
        <authorList>
            <person name="Brown C.T."/>
            <person name="Hug L.A."/>
            <person name="Thomas B.C."/>
            <person name="Sharon I."/>
            <person name="Castelle C.J."/>
            <person name="Singh A."/>
            <person name="Wilkins M.J."/>
            <person name="Williams K.H."/>
            <person name="Banfield J.F."/>
        </authorList>
    </citation>
    <scope>NUCLEOTIDE SEQUENCE [LARGE SCALE GENOMIC DNA]</scope>
</reference>
<name>A0A0G2B870_9BACT</name>
<dbReference type="SUPFAM" id="SSF52009">
    <property type="entry name" value="Phosphohistidine domain"/>
    <property type="match status" value="1"/>
</dbReference>
<dbReference type="EMBL" id="LCRX01000015">
    <property type="protein sequence ID" value="KKW41604.1"/>
    <property type="molecule type" value="Genomic_DNA"/>
</dbReference>
<protein>
    <submittedName>
        <fullName evidence="5">Phosphoenolpyruvate synthase</fullName>
    </submittedName>
</protein>
<dbReference type="PANTHER" id="PTHR43030">
    <property type="entry name" value="PHOSPHOENOLPYRUVATE SYNTHASE"/>
    <property type="match status" value="1"/>
</dbReference>
<keyword evidence="2" id="KW-0547">Nucleotide-binding</keyword>
<comment type="similarity">
    <text evidence="1">Belongs to the PEP-utilizing enzyme family.</text>
</comment>
<evidence type="ECO:0000256" key="2">
    <source>
        <dbReference type="ARBA" id="ARBA00022741"/>
    </source>
</evidence>
<evidence type="ECO:0000313" key="5">
    <source>
        <dbReference type="EMBL" id="KKW41604.1"/>
    </source>
</evidence>
<accession>A0A0G2B870</accession>
<dbReference type="InterPro" id="IPR036637">
    <property type="entry name" value="Phosphohistidine_dom_sf"/>
</dbReference>
<dbReference type="GO" id="GO:0005524">
    <property type="term" value="F:ATP binding"/>
    <property type="evidence" value="ECO:0007669"/>
    <property type="project" value="UniProtKB-KW"/>
</dbReference>
<proteinExistence type="inferred from homology"/>
<evidence type="ECO:0000313" key="6">
    <source>
        <dbReference type="Proteomes" id="UP000033870"/>
    </source>
</evidence>
<gene>
    <name evidence="5" type="ORF">UY92_C0015G0016</name>
</gene>
<dbReference type="STRING" id="1619044.UY92_C0015G0016"/>
<comment type="caution">
    <text evidence="5">The sequence shown here is derived from an EMBL/GenBank/DDBJ whole genome shotgun (WGS) entry which is preliminary data.</text>
</comment>
<dbReference type="GO" id="GO:0008986">
    <property type="term" value="F:pyruvate, water dikinase activity"/>
    <property type="evidence" value="ECO:0007669"/>
    <property type="project" value="InterPro"/>
</dbReference>
<dbReference type="Pfam" id="PF00391">
    <property type="entry name" value="PEP-utilizers"/>
    <property type="match status" value="1"/>
</dbReference>
<evidence type="ECO:0000256" key="3">
    <source>
        <dbReference type="ARBA" id="ARBA00022840"/>
    </source>
</evidence>
<keyword evidence="5" id="KW-0670">Pyruvate</keyword>